<evidence type="ECO:0000259" key="16">
    <source>
        <dbReference type="PROSITE" id="PS50979"/>
    </source>
</evidence>
<dbReference type="PANTHER" id="PTHR48095">
    <property type="entry name" value="PYRUVATE CARBOXYLASE SUBUNIT A"/>
    <property type="match status" value="1"/>
</dbReference>
<dbReference type="NCBIfam" id="NF004085">
    <property type="entry name" value="PRK05586.1"/>
    <property type="match status" value="1"/>
</dbReference>
<keyword evidence="14" id="KW-0276">Fatty acid metabolism</keyword>
<dbReference type="EC" id="6.3.4.14" evidence="4 14"/>
<dbReference type="NCBIfam" id="NF006367">
    <property type="entry name" value="PRK08591.1"/>
    <property type="match status" value="1"/>
</dbReference>
<dbReference type="PROSITE" id="PS00866">
    <property type="entry name" value="CPSASE_1"/>
    <property type="match status" value="1"/>
</dbReference>
<comment type="catalytic activity">
    <reaction evidence="12 14">
        <text>N(6)-biotinyl-L-lysyl-[protein] + hydrogencarbonate + ATP = N(6)-carboxybiotinyl-L-lysyl-[protein] + ADP + phosphate + H(+)</text>
        <dbReference type="Rhea" id="RHEA:13501"/>
        <dbReference type="Rhea" id="RHEA-COMP:10505"/>
        <dbReference type="Rhea" id="RHEA-COMP:10506"/>
        <dbReference type="ChEBI" id="CHEBI:15378"/>
        <dbReference type="ChEBI" id="CHEBI:17544"/>
        <dbReference type="ChEBI" id="CHEBI:30616"/>
        <dbReference type="ChEBI" id="CHEBI:43474"/>
        <dbReference type="ChEBI" id="CHEBI:83144"/>
        <dbReference type="ChEBI" id="CHEBI:83145"/>
        <dbReference type="ChEBI" id="CHEBI:456216"/>
        <dbReference type="EC" id="6.3.4.14"/>
    </reaction>
</comment>
<dbReference type="Pfam" id="PF02785">
    <property type="entry name" value="Biotin_carb_C"/>
    <property type="match status" value="1"/>
</dbReference>
<dbReference type="AlphaFoldDB" id="V8B6T8"/>
<dbReference type="Gene3D" id="3.30.470.20">
    <property type="entry name" value="ATP-grasp fold, B domain"/>
    <property type="match status" value="1"/>
</dbReference>
<dbReference type="PROSITE" id="PS50975">
    <property type="entry name" value="ATP_GRASP"/>
    <property type="match status" value="1"/>
</dbReference>
<dbReference type="GO" id="GO:0004075">
    <property type="term" value="F:biotin carboxylase activity"/>
    <property type="evidence" value="ECO:0007669"/>
    <property type="project" value="UniProtKB-EC"/>
</dbReference>
<comment type="caution">
    <text evidence="17">The sequence shown here is derived from an EMBL/GenBank/DDBJ whole genome shotgun (WGS) entry which is preliminary data.</text>
</comment>
<evidence type="ECO:0000256" key="14">
    <source>
        <dbReference type="RuleBase" id="RU365063"/>
    </source>
</evidence>
<keyword evidence="14" id="KW-0443">Lipid metabolism</keyword>
<dbReference type="FunFam" id="3.30.1490.20:FF:000018">
    <property type="entry name" value="Biotin carboxylase"/>
    <property type="match status" value="1"/>
</dbReference>
<evidence type="ECO:0000313" key="17">
    <source>
        <dbReference type="EMBL" id="ETD10472.1"/>
    </source>
</evidence>
<dbReference type="GO" id="GO:0006633">
    <property type="term" value="P:fatty acid biosynthetic process"/>
    <property type="evidence" value="ECO:0007669"/>
    <property type="project" value="UniProtKB-KW"/>
</dbReference>
<dbReference type="InterPro" id="IPR004549">
    <property type="entry name" value="Acetyl_CoA_COase_biotin_COase"/>
</dbReference>
<name>V8B6T8_STRPA</name>
<dbReference type="Pfam" id="PF00289">
    <property type="entry name" value="Biotin_carb_N"/>
    <property type="match status" value="1"/>
</dbReference>
<dbReference type="InterPro" id="IPR005481">
    <property type="entry name" value="BC-like_N"/>
</dbReference>
<evidence type="ECO:0000256" key="10">
    <source>
        <dbReference type="ARBA" id="ARBA00023211"/>
    </source>
</evidence>
<keyword evidence="8 13" id="KW-0067">ATP-binding</keyword>
<feature type="domain" description="Biotin carboxylation" evidence="16">
    <location>
        <begin position="22"/>
        <end position="469"/>
    </location>
</feature>
<dbReference type="FunFam" id="3.40.50.20:FF:000010">
    <property type="entry name" value="Propionyl-CoA carboxylase subunit alpha"/>
    <property type="match status" value="1"/>
</dbReference>
<evidence type="ECO:0000256" key="4">
    <source>
        <dbReference type="ARBA" id="ARBA00013263"/>
    </source>
</evidence>
<reference evidence="17 18" key="1">
    <citation type="submission" date="2013-10" db="EMBL/GenBank/DDBJ databases">
        <title>The Genome Sequence of Streptococcus parasanguinis CC87K.</title>
        <authorList>
            <consortium name="The Broad Institute Genomics Platform"/>
            <person name="Earl A."/>
            <person name="Allen-Vercoe E."/>
            <person name="Daigneault M."/>
            <person name="Young S.K."/>
            <person name="Zeng Q."/>
            <person name="Gargeya S."/>
            <person name="Fitzgerald M."/>
            <person name="Abouelleil A."/>
            <person name="Alvarado L."/>
            <person name="Chapman S.B."/>
            <person name="Gainer-Dewar J."/>
            <person name="Goldberg J."/>
            <person name="Griggs A."/>
            <person name="Gujja S."/>
            <person name="Hansen M."/>
            <person name="Howarth C."/>
            <person name="Imamovic A."/>
            <person name="Ireland A."/>
            <person name="Larimer J."/>
            <person name="McCowan C."/>
            <person name="Murphy C."/>
            <person name="Pearson M."/>
            <person name="Poon T.W."/>
            <person name="Priest M."/>
            <person name="Roberts A."/>
            <person name="Saif S."/>
            <person name="Shea T."/>
            <person name="Sykes S."/>
            <person name="Wortman J."/>
            <person name="Nusbaum C."/>
            <person name="Birren B."/>
        </authorList>
    </citation>
    <scope>NUCLEOTIDE SEQUENCE [LARGE SCALE GENOMIC DNA]</scope>
    <source>
        <strain evidence="17 18">CC87K</strain>
    </source>
</reference>
<dbReference type="PANTHER" id="PTHR48095:SF2">
    <property type="entry name" value="BIOTIN CARBOXYLASE, CHLOROPLASTIC"/>
    <property type="match status" value="1"/>
</dbReference>
<evidence type="ECO:0000256" key="3">
    <source>
        <dbReference type="ARBA" id="ARBA00011750"/>
    </source>
</evidence>
<dbReference type="EMBL" id="AZJD01000011">
    <property type="protein sequence ID" value="ETD10472.1"/>
    <property type="molecule type" value="Genomic_DNA"/>
</dbReference>
<keyword evidence="14" id="KW-0275">Fatty acid biosynthesis</keyword>
<evidence type="ECO:0000256" key="5">
    <source>
        <dbReference type="ARBA" id="ARBA00022598"/>
    </source>
</evidence>
<evidence type="ECO:0000256" key="8">
    <source>
        <dbReference type="ARBA" id="ARBA00022840"/>
    </source>
</evidence>
<evidence type="ECO:0000256" key="11">
    <source>
        <dbReference type="ARBA" id="ARBA00023267"/>
    </source>
</evidence>
<dbReference type="InterPro" id="IPR005479">
    <property type="entry name" value="CPAse_ATP-bd"/>
</dbReference>
<dbReference type="UniPathway" id="UPA00655">
    <property type="reaction ID" value="UER00711"/>
</dbReference>
<accession>V8B6T8</accession>
<dbReference type="PATRIC" id="fig|1073372.3.peg.2037"/>
<dbReference type="NCBIfam" id="TIGR00514">
    <property type="entry name" value="accC"/>
    <property type="match status" value="1"/>
</dbReference>
<comment type="pathway">
    <text evidence="2 14">Lipid metabolism; malonyl-CoA biosynthesis; malonyl-CoA from acetyl-CoA: step 1/1.</text>
</comment>
<dbReference type="GO" id="GO:2001295">
    <property type="term" value="P:malonyl-CoA biosynthetic process"/>
    <property type="evidence" value="ECO:0007669"/>
    <property type="project" value="UniProtKB-UniPathway"/>
</dbReference>
<evidence type="ECO:0000256" key="7">
    <source>
        <dbReference type="ARBA" id="ARBA00022741"/>
    </source>
</evidence>
<keyword evidence="11 14" id="KW-0092">Biotin</keyword>
<dbReference type="SUPFAM" id="SSF51246">
    <property type="entry name" value="Rudiment single hybrid motif"/>
    <property type="match status" value="1"/>
</dbReference>
<dbReference type="InterPro" id="IPR011054">
    <property type="entry name" value="Rudment_hybrid_motif"/>
</dbReference>
<organism evidence="17 18">
    <name type="scientific">Streptococcus parasanguinis CC87K</name>
    <dbReference type="NCBI Taxonomy" id="1073372"/>
    <lineage>
        <taxon>Bacteria</taxon>
        <taxon>Bacillati</taxon>
        <taxon>Bacillota</taxon>
        <taxon>Bacilli</taxon>
        <taxon>Lactobacillales</taxon>
        <taxon>Streptococcaceae</taxon>
        <taxon>Streptococcus</taxon>
    </lineage>
</organism>
<keyword evidence="14" id="KW-0444">Lipid biosynthesis</keyword>
<comment type="subunit">
    <text evidence="3 14">Acetyl-CoA carboxylase is a heterohexamer of biotin carboxyl carrier protein, biotin carboxylase and the two subunits of carboxyl transferase in a 2:2 complex.</text>
</comment>
<dbReference type="SUPFAM" id="SSF56059">
    <property type="entry name" value="Glutathione synthetase ATP-binding domain-like"/>
    <property type="match status" value="1"/>
</dbReference>
<dbReference type="SUPFAM" id="SSF52440">
    <property type="entry name" value="PreATP-grasp domain"/>
    <property type="match status" value="1"/>
</dbReference>
<dbReference type="PROSITE" id="PS00867">
    <property type="entry name" value="CPSASE_2"/>
    <property type="match status" value="1"/>
</dbReference>
<dbReference type="Proteomes" id="UP000018716">
    <property type="component" value="Unassembled WGS sequence"/>
</dbReference>
<evidence type="ECO:0000256" key="1">
    <source>
        <dbReference type="ARBA" id="ARBA00003761"/>
    </source>
</evidence>
<dbReference type="PROSITE" id="PS50979">
    <property type="entry name" value="BC"/>
    <property type="match status" value="1"/>
</dbReference>
<evidence type="ECO:0000256" key="13">
    <source>
        <dbReference type="PROSITE-ProRule" id="PRU00409"/>
    </source>
</evidence>
<keyword evidence="7 13" id="KW-0547">Nucleotide-binding</keyword>
<feature type="domain" description="ATP-grasp" evidence="15">
    <location>
        <begin position="141"/>
        <end position="339"/>
    </location>
</feature>
<keyword evidence="10" id="KW-0464">Manganese</keyword>
<protein>
    <recommendedName>
        <fullName evidence="4 14">Biotin carboxylase</fullName>
        <ecNumber evidence="4 14">6.3.4.14</ecNumber>
    </recommendedName>
    <alternativeName>
        <fullName evidence="14">Acetyl-coenzyme A carboxylase biotin carboxylase subunit A</fullName>
    </alternativeName>
</protein>
<evidence type="ECO:0000256" key="2">
    <source>
        <dbReference type="ARBA" id="ARBA00004956"/>
    </source>
</evidence>
<evidence type="ECO:0000259" key="15">
    <source>
        <dbReference type="PROSITE" id="PS50975"/>
    </source>
</evidence>
<comment type="function">
    <text evidence="1 14">This protein is a component of the acetyl coenzyme A carboxylase complex; first, biotin carboxylase catalyzes the carboxylation of the carrier protein and then the transcarboxylase transfers the carboxyl group to form malonyl-CoA.</text>
</comment>
<dbReference type="Pfam" id="PF02786">
    <property type="entry name" value="CPSase_L_D2"/>
    <property type="match status" value="1"/>
</dbReference>
<evidence type="ECO:0000256" key="9">
    <source>
        <dbReference type="ARBA" id="ARBA00022842"/>
    </source>
</evidence>
<dbReference type="GO" id="GO:0046872">
    <property type="term" value="F:metal ion binding"/>
    <property type="evidence" value="ECO:0007669"/>
    <property type="project" value="UniProtKB-KW"/>
</dbReference>
<sequence>MVSLQLQEHLLLQLEIKKGLSMFRKILIANRGEIAVRIIRAARELGIETVAVYSTADKEALHTLLADEAVCIGPAKSTESYLNMSAVLSAAVLTGAEAIHPGFGFLSENSKFATMCEEVGIKFIGPSAKVMDMMGDKINARKQMIKAGVPVIPGSDGEVYTAEEALEIAERIGYPVMLKASAGGGGKGIRKVEKPEDLVAAFESASSEAQAAFGNGAMYMERVIYPARHIEVQILADQHGHVVHLGERDCSLQRNNQKVLEESPSIAIGKTLRNRIGSAAVRAAESVGYENAGTIEFLYDEGKGEFYFMEMNTRVQVEHPVTEFVTGVDIVKEQIKIAAGQELSVTQEDIVIKGHAIECRINAENPSFNFAPSPGKITNLYLPSGGVGLRVDSAVYPGYTIPPYYDSMIAKIIVHGENRFDALMKMQRALYELEIDGVTTNSNFQLDLISDSHVIAGDYDTAFLMEQFLPNYNKE</sequence>
<dbReference type="GO" id="GO:0005524">
    <property type="term" value="F:ATP binding"/>
    <property type="evidence" value="ECO:0007669"/>
    <property type="project" value="UniProtKB-UniRule"/>
</dbReference>
<dbReference type="HOGENOM" id="CLU_000395_3_2_9"/>
<dbReference type="InterPro" id="IPR011764">
    <property type="entry name" value="Biotin_carboxylation_dom"/>
</dbReference>
<evidence type="ECO:0000256" key="12">
    <source>
        <dbReference type="ARBA" id="ARBA00048600"/>
    </source>
</evidence>
<proteinExistence type="predicted"/>
<dbReference type="InterPro" id="IPR051602">
    <property type="entry name" value="ACC_Biotin_Carboxylase"/>
</dbReference>
<keyword evidence="9" id="KW-0460">Magnesium</keyword>
<evidence type="ECO:0000313" key="18">
    <source>
        <dbReference type="Proteomes" id="UP000018716"/>
    </source>
</evidence>
<dbReference type="InterPro" id="IPR011761">
    <property type="entry name" value="ATP-grasp"/>
</dbReference>
<dbReference type="InterPro" id="IPR005482">
    <property type="entry name" value="Biotin_COase_C"/>
</dbReference>
<dbReference type="InterPro" id="IPR016185">
    <property type="entry name" value="PreATP-grasp_dom_sf"/>
</dbReference>
<dbReference type="SMART" id="SM00878">
    <property type="entry name" value="Biotin_carb_C"/>
    <property type="match status" value="1"/>
</dbReference>
<evidence type="ECO:0000256" key="6">
    <source>
        <dbReference type="ARBA" id="ARBA00022723"/>
    </source>
</evidence>
<keyword evidence="6" id="KW-0479">Metal-binding</keyword>
<gene>
    <name evidence="17" type="ORF">HMPREF1195_02034</name>
</gene>
<keyword evidence="5 14" id="KW-0436">Ligase</keyword>
<keyword evidence="18" id="KW-1185">Reference proteome</keyword>